<comment type="caution">
    <text evidence="3">The sequence shown here is derived from an EMBL/GenBank/DDBJ whole genome shotgun (WGS) entry which is preliminary data.</text>
</comment>
<dbReference type="PANTHER" id="PTHR45784">
    <property type="entry name" value="C-TYPE LECTIN DOMAIN FAMILY 20 MEMBER A-RELATED"/>
    <property type="match status" value="1"/>
</dbReference>
<dbReference type="InterPro" id="IPR001304">
    <property type="entry name" value="C-type_lectin-like"/>
</dbReference>
<feature type="domain" description="C-type lectin" evidence="2">
    <location>
        <begin position="43"/>
        <end position="167"/>
    </location>
</feature>
<evidence type="ECO:0000256" key="1">
    <source>
        <dbReference type="SAM" id="MobiDB-lite"/>
    </source>
</evidence>
<dbReference type="PROSITE" id="PS50041">
    <property type="entry name" value="C_TYPE_LECTIN_2"/>
    <property type="match status" value="2"/>
</dbReference>
<dbReference type="SUPFAM" id="SSF56436">
    <property type="entry name" value="C-type lectin-like"/>
    <property type="match status" value="2"/>
</dbReference>
<organism evidence="3 4">
    <name type="scientific">Mugilogobius chulae</name>
    <name type="common">yellowstripe goby</name>
    <dbReference type="NCBI Taxonomy" id="88201"/>
    <lineage>
        <taxon>Eukaryota</taxon>
        <taxon>Metazoa</taxon>
        <taxon>Chordata</taxon>
        <taxon>Craniata</taxon>
        <taxon>Vertebrata</taxon>
        <taxon>Euteleostomi</taxon>
        <taxon>Actinopterygii</taxon>
        <taxon>Neopterygii</taxon>
        <taxon>Teleostei</taxon>
        <taxon>Neoteleostei</taxon>
        <taxon>Acanthomorphata</taxon>
        <taxon>Gobiaria</taxon>
        <taxon>Gobiiformes</taxon>
        <taxon>Gobioidei</taxon>
        <taxon>Gobiidae</taxon>
        <taxon>Gobionellinae</taxon>
        <taxon>Mugilogobius</taxon>
    </lineage>
</organism>
<dbReference type="Gene3D" id="3.10.100.10">
    <property type="entry name" value="Mannose-Binding Protein A, subunit A"/>
    <property type="match status" value="2"/>
</dbReference>
<proteinExistence type="predicted"/>
<evidence type="ECO:0000259" key="2">
    <source>
        <dbReference type="PROSITE" id="PS50041"/>
    </source>
</evidence>
<dbReference type="InterPro" id="IPR016186">
    <property type="entry name" value="C-type_lectin-like/link_sf"/>
</dbReference>
<dbReference type="PANTHER" id="PTHR45784:SF3">
    <property type="entry name" value="C-TYPE LECTIN DOMAIN FAMILY 4 MEMBER K-LIKE-RELATED"/>
    <property type="match status" value="1"/>
</dbReference>
<dbReference type="Proteomes" id="UP001460270">
    <property type="component" value="Unassembled WGS sequence"/>
</dbReference>
<accession>A0AAW0N5T9</accession>
<evidence type="ECO:0000313" key="3">
    <source>
        <dbReference type="EMBL" id="KAK7884652.1"/>
    </source>
</evidence>
<keyword evidence="4" id="KW-1185">Reference proteome</keyword>
<feature type="compositionally biased region" description="Low complexity" evidence="1">
    <location>
        <begin position="1"/>
        <end position="18"/>
    </location>
</feature>
<name>A0AAW0N5T9_9GOBI</name>
<feature type="domain" description="C-type lectin" evidence="2">
    <location>
        <begin position="171"/>
        <end position="284"/>
    </location>
</feature>
<dbReference type="InterPro" id="IPR016187">
    <property type="entry name" value="CTDL_fold"/>
</dbReference>
<dbReference type="EMBL" id="JBBPFD010000020">
    <property type="protein sequence ID" value="KAK7884652.1"/>
    <property type="molecule type" value="Genomic_DNA"/>
</dbReference>
<reference evidence="4" key="1">
    <citation type="submission" date="2024-04" db="EMBL/GenBank/DDBJ databases">
        <title>Salinicola lusitanus LLJ914,a marine bacterium isolated from the Okinawa Trough.</title>
        <authorList>
            <person name="Li J."/>
        </authorList>
    </citation>
    <scope>NUCLEOTIDE SEQUENCE [LARGE SCALE GENOMIC DNA]</scope>
</reference>
<gene>
    <name evidence="3" type="ORF">WMY93_027775</name>
</gene>
<evidence type="ECO:0000313" key="4">
    <source>
        <dbReference type="Proteomes" id="UP001460270"/>
    </source>
</evidence>
<dbReference type="AlphaFoldDB" id="A0AAW0N5T9"/>
<sequence length="305" mass="34832">MYRTPTTSHPPTTTTPGTNFNVGPRWGYDLPHHQLQLICILPCASKTYTFVDLQLTWTEAQQFCRKNFTDLVTISSQEDISRLPRPTNFTGLAWIGLFDDPASWYRAMTADANSWRWSATGTTSPAAFMIWKSTEPNFKNAAQSCGAHSLGAFMDSDCTSKFPFVCFTGSTEKQFFIVNSPYSTWLDALAHCRANYTDLAMIENADENQRVTDVLTPYGHYSYSVWIGLYREPWMWSDHTLRSYTNWVPGAPNNFYTNEHCTVERSTHQWDDVNCNSKYPFYCHKDDARAEEVVTEEVVSSTALN</sequence>
<dbReference type="Pfam" id="PF00059">
    <property type="entry name" value="Lectin_C"/>
    <property type="match status" value="2"/>
</dbReference>
<protein>
    <recommendedName>
        <fullName evidence="2">C-type lectin domain-containing protein</fullName>
    </recommendedName>
</protein>
<dbReference type="SMART" id="SM00034">
    <property type="entry name" value="CLECT"/>
    <property type="match status" value="2"/>
</dbReference>
<feature type="region of interest" description="Disordered" evidence="1">
    <location>
        <begin position="1"/>
        <end position="20"/>
    </location>
</feature>